<dbReference type="Proteomes" id="UP001267426">
    <property type="component" value="Unassembled WGS sequence"/>
</dbReference>
<reference evidence="2 3" key="1">
    <citation type="submission" date="2023-09" db="EMBL/GenBank/DDBJ databases">
        <authorList>
            <person name="Rey-Velasco X."/>
        </authorList>
    </citation>
    <scope>NUCLEOTIDE SEQUENCE [LARGE SCALE GENOMIC DNA]</scope>
    <source>
        <strain evidence="2 3">F394</strain>
    </source>
</reference>
<feature type="transmembrane region" description="Helical" evidence="1">
    <location>
        <begin position="10"/>
        <end position="28"/>
    </location>
</feature>
<keyword evidence="1" id="KW-0812">Transmembrane</keyword>
<feature type="transmembrane region" description="Helical" evidence="1">
    <location>
        <begin position="34"/>
        <end position="56"/>
    </location>
</feature>
<evidence type="ECO:0000313" key="3">
    <source>
        <dbReference type="Proteomes" id="UP001267426"/>
    </source>
</evidence>
<name>A0ABU3BM18_9BACT</name>
<dbReference type="RefSeq" id="WP_311661362.1">
    <property type="nucleotide sequence ID" value="NZ_JAVRHT010000001.1"/>
</dbReference>
<keyword evidence="3" id="KW-1185">Reference proteome</keyword>
<dbReference type="EMBL" id="JAVRHT010000001">
    <property type="protein sequence ID" value="MDT0630332.1"/>
    <property type="molecule type" value="Genomic_DNA"/>
</dbReference>
<evidence type="ECO:0000256" key="1">
    <source>
        <dbReference type="SAM" id="Phobius"/>
    </source>
</evidence>
<evidence type="ECO:0000313" key="2">
    <source>
        <dbReference type="EMBL" id="MDT0630332.1"/>
    </source>
</evidence>
<proteinExistence type="predicted"/>
<organism evidence="2 3">
    <name type="scientific">Rubrivirga litoralis</name>
    <dbReference type="NCBI Taxonomy" id="3075598"/>
    <lineage>
        <taxon>Bacteria</taxon>
        <taxon>Pseudomonadati</taxon>
        <taxon>Rhodothermota</taxon>
        <taxon>Rhodothermia</taxon>
        <taxon>Rhodothermales</taxon>
        <taxon>Rubricoccaceae</taxon>
        <taxon>Rubrivirga</taxon>
    </lineage>
</organism>
<keyword evidence="1" id="KW-1133">Transmembrane helix</keyword>
<sequence>MKHFVDHIELYLSAAGLVVVWAAAALLGPAGVDVWQIAAVTALGVSVVHGVLFWVVRRRQRLVRARSVHEIREMLGDQVKNQLAVMRMWLPEGEQAAVDAINESIDEVAEMVDGLSEERLRAWQSTYANTAHLARPAAA</sequence>
<keyword evidence="1" id="KW-0472">Membrane</keyword>
<accession>A0ABU3BM18</accession>
<protein>
    <submittedName>
        <fullName evidence="2">Uncharacterized protein</fullName>
    </submittedName>
</protein>
<comment type="caution">
    <text evidence="2">The sequence shown here is derived from an EMBL/GenBank/DDBJ whole genome shotgun (WGS) entry which is preliminary data.</text>
</comment>
<gene>
    <name evidence="2" type="ORF">RM540_01100</name>
</gene>